<evidence type="ECO:0000313" key="3">
    <source>
        <dbReference type="Proteomes" id="UP000749646"/>
    </source>
</evidence>
<dbReference type="Pfam" id="PF01997">
    <property type="entry name" value="Translin"/>
    <property type="match status" value="1"/>
</dbReference>
<feature type="region of interest" description="Disordered" evidence="1">
    <location>
        <begin position="64"/>
        <end position="88"/>
    </location>
</feature>
<dbReference type="PANTHER" id="PTHR10741">
    <property type="entry name" value="TRANSLIN AND TRANSLIN ASSOCIATED PROTEIN X"/>
    <property type="match status" value="1"/>
</dbReference>
<dbReference type="InterPro" id="IPR002848">
    <property type="entry name" value="Translin_fam"/>
</dbReference>
<name>A0A9P6LUH5_9FUNG</name>
<gene>
    <name evidence="2" type="ORF">BGZ65_011663</name>
</gene>
<dbReference type="InterPro" id="IPR036081">
    <property type="entry name" value="Translin_sf"/>
</dbReference>
<dbReference type="InterPro" id="IPR016069">
    <property type="entry name" value="Translin_C"/>
</dbReference>
<keyword evidence="3" id="KW-1185">Reference proteome</keyword>
<dbReference type="EMBL" id="JAAAHW010008256">
    <property type="protein sequence ID" value="KAF9944738.1"/>
    <property type="molecule type" value="Genomic_DNA"/>
</dbReference>
<dbReference type="OrthoDB" id="31005at2759"/>
<reference evidence="2" key="1">
    <citation type="journal article" date="2020" name="Fungal Divers.">
        <title>Resolving the Mortierellaceae phylogeny through synthesis of multi-gene phylogenetics and phylogenomics.</title>
        <authorList>
            <person name="Vandepol N."/>
            <person name="Liber J."/>
            <person name="Desiro A."/>
            <person name="Na H."/>
            <person name="Kennedy M."/>
            <person name="Barry K."/>
            <person name="Grigoriev I.V."/>
            <person name="Miller A.N."/>
            <person name="O'Donnell K."/>
            <person name="Stajich J.E."/>
            <person name="Bonito G."/>
        </authorList>
    </citation>
    <scope>NUCLEOTIDE SEQUENCE</scope>
    <source>
        <strain evidence="2">MES-2147</strain>
    </source>
</reference>
<organism evidence="2 3">
    <name type="scientific">Modicella reniformis</name>
    <dbReference type="NCBI Taxonomy" id="1440133"/>
    <lineage>
        <taxon>Eukaryota</taxon>
        <taxon>Fungi</taxon>
        <taxon>Fungi incertae sedis</taxon>
        <taxon>Mucoromycota</taxon>
        <taxon>Mortierellomycotina</taxon>
        <taxon>Mortierellomycetes</taxon>
        <taxon>Mortierellales</taxon>
        <taxon>Mortierellaceae</taxon>
        <taxon>Modicella</taxon>
    </lineage>
</organism>
<dbReference type="SUPFAM" id="SSF74784">
    <property type="entry name" value="Translin"/>
    <property type="match status" value="1"/>
</dbReference>
<protein>
    <submittedName>
        <fullName evidence="2">Uncharacterized protein</fullName>
    </submittedName>
</protein>
<feature type="non-terminal residue" evidence="2">
    <location>
        <position position="1"/>
    </location>
</feature>
<proteinExistence type="predicted"/>
<dbReference type="Proteomes" id="UP000749646">
    <property type="component" value="Unassembled WGS sequence"/>
</dbReference>
<evidence type="ECO:0000313" key="2">
    <source>
        <dbReference type="EMBL" id="KAF9944738.1"/>
    </source>
</evidence>
<accession>A0A9P6LUH5</accession>
<dbReference type="GO" id="GO:0043565">
    <property type="term" value="F:sequence-specific DNA binding"/>
    <property type="evidence" value="ECO:0007669"/>
    <property type="project" value="InterPro"/>
</dbReference>
<dbReference type="Gene3D" id="1.20.58.200">
    <property type="entry name" value="Translin, domain 2"/>
    <property type="match status" value="1"/>
</dbReference>
<feature type="compositionally biased region" description="Acidic residues" evidence="1">
    <location>
        <begin position="78"/>
        <end position="88"/>
    </location>
</feature>
<evidence type="ECO:0000256" key="1">
    <source>
        <dbReference type="SAM" id="MobiDB-lite"/>
    </source>
</evidence>
<comment type="caution">
    <text evidence="2">The sequence shown here is derived from an EMBL/GenBank/DDBJ whole genome shotgun (WGS) entry which is preliminary data.</text>
</comment>
<dbReference type="AlphaFoldDB" id="A0A9P6LUH5"/>
<sequence length="88" mass="9650">RVQHILSFLRDIKSGFDRLALSRASPISKKMGTFKQSLSKIEMACYNVKVRGAEYPPEILRKMLMSGSDSGGGGSGPADEEAKDDEEE</sequence>